<proteinExistence type="predicted"/>
<accession>A0A4Z1P664</accession>
<dbReference type="AlphaFoldDB" id="A0A4Z1P664"/>
<evidence type="ECO:0000313" key="3">
    <source>
        <dbReference type="Proteomes" id="UP000298493"/>
    </source>
</evidence>
<protein>
    <submittedName>
        <fullName evidence="2">Uncharacterized protein</fullName>
    </submittedName>
</protein>
<gene>
    <name evidence="2" type="ORF">E6O75_ATG10903</name>
</gene>
<name>A0A4Z1P664_9PEZI</name>
<dbReference type="OrthoDB" id="4790878at2759"/>
<dbReference type="EMBL" id="SNSC02000008">
    <property type="protein sequence ID" value="TID22109.1"/>
    <property type="molecule type" value="Genomic_DNA"/>
</dbReference>
<dbReference type="PANTHER" id="PTHR42085:SF2">
    <property type="entry name" value="F-BOX DOMAIN-CONTAINING PROTEIN"/>
    <property type="match status" value="1"/>
</dbReference>
<feature type="region of interest" description="Disordered" evidence="1">
    <location>
        <begin position="1"/>
        <end position="59"/>
    </location>
</feature>
<dbReference type="Proteomes" id="UP000298493">
    <property type="component" value="Unassembled WGS sequence"/>
</dbReference>
<sequence>MSHLRYAPHTPSRRHSPTTGQGKHVFASGGSSLVNKSRAPLRPCGRGRRTKYPKSTPPPRQIPLPFLKFPAEVRNKIYAYLLTFENDLVLMDHKHAHNVRNYGKSYVGAKRNNLKGTFEWSYDDEGNSILVESDLIPSFKKSDLSFIDQSILLVNKQIYDEARGVLLANNTLKVTLIDLNSMKPARWETMRHFTRFNVGMYEEAMPTVVSLLCSTHYDLLDLEITMVIPGAGRTRCQYWVKQMMDMLGPLRDLCVRGQVTFGWVERHLVDNPEVRRETVKWLEKLGMDMMGGPGNGDEIVIGEEMDKLSAEAFAARHASTMAAAIAASSATTPPPAPVLAPAISTTVSPTPAVAAPIVSTPPATRRRLLNQPCH</sequence>
<reference evidence="2 3" key="1">
    <citation type="submission" date="2019-04" db="EMBL/GenBank/DDBJ databases">
        <title>High contiguity whole genome sequence and gene annotation resource for two Venturia nashicola isolates.</title>
        <authorList>
            <person name="Prokchorchik M."/>
            <person name="Won K."/>
            <person name="Lee Y."/>
            <person name="Choi E.D."/>
            <person name="Segonzac C."/>
            <person name="Sohn K.H."/>
        </authorList>
    </citation>
    <scope>NUCLEOTIDE SEQUENCE [LARGE SCALE GENOMIC DNA]</scope>
    <source>
        <strain evidence="2 3">PRI2</strain>
    </source>
</reference>
<dbReference type="PANTHER" id="PTHR42085">
    <property type="entry name" value="F-BOX DOMAIN-CONTAINING PROTEIN"/>
    <property type="match status" value="1"/>
</dbReference>
<dbReference type="InterPro" id="IPR038883">
    <property type="entry name" value="AN11006-like"/>
</dbReference>
<organism evidence="2 3">
    <name type="scientific">Venturia nashicola</name>
    <dbReference type="NCBI Taxonomy" id="86259"/>
    <lineage>
        <taxon>Eukaryota</taxon>
        <taxon>Fungi</taxon>
        <taxon>Dikarya</taxon>
        <taxon>Ascomycota</taxon>
        <taxon>Pezizomycotina</taxon>
        <taxon>Dothideomycetes</taxon>
        <taxon>Pleosporomycetidae</taxon>
        <taxon>Venturiales</taxon>
        <taxon>Venturiaceae</taxon>
        <taxon>Venturia</taxon>
    </lineage>
</organism>
<keyword evidence="3" id="KW-1185">Reference proteome</keyword>
<evidence type="ECO:0000256" key="1">
    <source>
        <dbReference type="SAM" id="MobiDB-lite"/>
    </source>
</evidence>
<evidence type="ECO:0000313" key="2">
    <source>
        <dbReference type="EMBL" id="TID22109.1"/>
    </source>
</evidence>
<comment type="caution">
    <text evidence="2">The sequence shown here is derived from an EMBL/GenBank/DDBJ whole genome shotgun (WGS) entry which is preliminary data.</text>
</comment>